<accession>A0A8D5G7E7</accession>
<dbReference type="KEGG" id="mpau:ZMTM_07910"/>
<dbReference type="PANTHER" id="PTHR30441:SF8">
    <property type="entry name" value="DUF748 DOMAIN-CONTAINING PROTEIN"/>
    <property type="match status" value="1"/>
</dbReference>
<name>A0A8D5G7E7_9PROT</name>
<dbReference type="RefSeq" id="WP_221765054.1">
    <property type="nucleotide sequence ID" value="NZ_AP024110.1"/>
</dbReference>
<dbReference type="AlphaFoldDB" id="A0A8D5G7E7"/>
<evidence type="ECO:0000313" key="3">
    <source>
        <dbReference type="EMBL" id="BCM24532.1"/>
    </source>
</evidence>
<dbReference type="GO" id="GO:0090313">
    <property type="term" value="P:regulation of protein targeting to membrane"/>
    <property type="evidence" value="ECO:0007669"/>
    <property type="project" value="TreeGrafter"/>
</dbReference>
<sequence>MKQLQKKLLQFKNNHLSSQRLRHYFLAKPTKIIAGLFIAYLLFGYFAVNPIAKRALPWVAEHKLASRITVDQVKFDPFSLILTIDNLKLSKLDGSPLASFQHLLLNVDTAGIFHFAWRLNDIRLTGPEVSFDIGPDGKLNWADLIAKLNEDKKPDDGGMARLLIDHILIEGGDIQYTDRNRPTPFKAVLEPLGLELEGLSTLPEDRGDYLVYAKLPEQGGSLKWKGDLSLNPIASAGSIQIEGIHLAKLMQVLTQHALPFEITGGELQTNLDYRFAMVKVPVKPADAAQSDQAELPPVPEARVENLTLKVTNLAANVQGNGHLALGETQITLPALDFSMLNGTQLKFAGLKVTTNELAITQGKDSLFKLNQAAVNDVSFDLAAQQIKVGEIALDAGEVSATRLKDGSINWQQLVPAGPQSAEVSASKDTASDDKKDSKSFKFELASFKLSHLKAAFQDESFVHPLHAEIKDINLSLSANNADGGIAIEPMSADLSGVNVQSALYPQSMASIDKINLQSGAVNLKDSSVKLSELLVSGLQTQVLRAADKSINWQAALAQVTANKPSTPATQSKPSSQAPWKVSLDKFAVQNSGVHIEDKSTPSPVVFDIQNTLLELDNASLDLAKPLPLKLKTQFKQGGQFEANGSLALMPLKADLQIKLDALALKPFSPYVNQAAYLKLNDGQANAQGKLALKTEKTLTGQFNGGFSVNNLAVIEEPDNVLFLGWKSVSSNSLKLAIAPNQLHMDALRIEQPTGKFIIYEDKTLNVKRILRTPEPASNPPVAETSPSPASATEEAFPIAIDRVSVNNANLEFADLSLKPQFGTHINSLTGVINGLSTNPNTTAQVEMDGKVDEFGSARIRGSLQPFRATDFTDLKLSFHNLEMNRLTPYSGKFAGRRIDSGKLSVDLEYKIKQRQLTGENKFVINKLRLGEHVDSPDAMNLPLDLAIALLEDSDGLIDLDLPISGSLDDPQFSYGKIVWKAILNVFEKIVTSPFRLLGNLLGVSSDKLEAISFDPGLATLLPEEQEKLKSVAEGMAKRTSLTLSIVPAFDAAADKAALQELATRRDVLNDMGIKLKEGEQPGPLDMNNVKVQSSIENMLKERKGEGRNLKALESLKDYFKKSKPEDVPKYADMLQQLRLTANVTDADLTNLAKARATAAQDYLLKNAGLAPEKLMIAEPVKVVGDGKTVNLKMNLGVSKK</sequence>
<dbReference type="PANTHER" id="PTHR30441">
    <property type="entry name" value="DUF748 DOMAIN-CONTAINING PROTEIN"/>
    <property type="match status" value="1"/>
</dbReference>
<gene>
    <name evidence="3" type="ORF">ZMTM_07910</name>
</gene>
<feature type="region of interest" description="Disordered" evidence="1">
    <location>
        <begin position="771"/>
        <end position="790"/>
    </location>
</feature>
<dbReference type="GO" id="GO:0005886">
    <property type="term" value="C:plasma membrane"/>
    <property type="evidence" value="ECO:0007669"/>
    <property type="project" value="TreeGrafter"/>
</dbReference>
<evidence type="ECO:0000256" key="1">
    <source>
        <dbReference type="SAM" id="MobiDB-lite"/>
    </source>
</evidence>
<dbReference type="InterPro" id="IPR052894">
    <property type="entry name" value="AsmA-related"/>
</dbReference>
<dbReference type="InterPro" id="IPR008023">
    <property type="entry name" value="DUF748"/>
</dbReference>
<dbReference type="EMBL" id="AP024110">
    <property type="protein sequence ID" value="BCM24532.1"/>
    <property type="molecule type" value="Genomic_DNA"/>
</dbReference>
<keyword evidence="4" id="KW-1185">Reference proteome</keyword>
<evidence type="ECO:0000313" key="4">
    <source>
        <dbReference type="Proteomes" id="UP000826722"/>
    </source>
</evidence>
<keyword evidence="2" id="KW-1133">Transmembrane helix</keyword>
<keyword evidence="2" id="KW-0472">Membrane</keyword>
<organism evidence="3 4">
    <name type="scientific">Methyloradius palustris</name>
    <dbReference type="NCBI Taxonomy" id="2778876"/>
    <lineage>
        <taxon>Bacteria</taxon>
        <taxon>Pseudomonadati</taxon>
        <taxon>Pseudomonadota</taxon>
        <taxon>Betaproteobacteria</taxon>
        <taxon>Nitrosomonadales</taxon>
        <taxon>Methylophilaceae</taxon>
        <taxon>Methyloradius</taxon>
    </lineage>
</organism>
<dbReference type="Pfam" id="PF05359">
    <property type="entry name" value="DUF748"/>
    <property type="match status" value="1"/>
</dbReference>
<evidence type="ECO:0000256" key="2">
    <source>
        <dbReference type="SAM" id="Phobius"/>
    </source>
</evidence>
<reference evidence="3" key="1">
    <citation type="journal article" date="2021" name="Arch. Microbiol.">
        <title>Methyloradius palustris gen. nov., sp. nov., a methanol-oxidizing bacterium isolated from snow.</title>
        <authorList>
            <person name="Miyadera T."/>
            <person name="Kojima H."/>
            <person name="Fukui M."/>
        </authorList>
    </citation>
    <scope>NUCLEOTIDE SEQUENCE</scope>
    <source>
        <strain evidence="3">Zm11</strain>
    </source>
</reference>
<proteinExistence type="predicted"/>
<protein>
    <recommendedName>
        <fullName evidence="5">DUF748 domain-containing protein</fullName>
    </recommendedName>
</protein>
<keyword evidence="2" id="KW-0812">Transmembrane</keyword>
<evidence type="ECO:0008006" key="5">
    <source>
        <dbReference type="Google" id="ProtNLM"/>
    </source>
</evidence>
<dbReference type="Proteomes" id="UP000826722">
    <property type="component" value="Chromosome"/>
</dbReference>
<feature type="transmembrane region" description="Helical" evidence="2">
    <location>
        <begin position="30"/>
        <end position="48"/>
    </location>
</feature>